<reference evidence="2" key="2">
    <citation type="journal article" date="2021" name="PeerJ">
        <title>Extensive microbial diversity within the chicken gut microbiome revealed by metagenomics and culture.</title>
        <authorList>
            <person name="Gilroy R."/>
            <person name="Ravi A."/>
            <person name="Getino M."/>
            <person name="Pursley I."/>
            <person name="Horton D.L."/>
            <person name="Alikhan N.F."/>
            <person name="Baker D."/>
            <person name="Gharbi K."/>
            <person name="Hall N."/>
            <person name="Watson M."/>
            <person name="Adriaenssens E.M."/>
            <person name="Foster-Nyarko E."/>
            <person name="Jarju S."/>
            <person name="Secka A."/>
            <person name="Antonio M."/>
            <person name="Oren A."/>
            <person name="Chaudhuri R.R."/>
            <person name="La Ragione R."/>
            <person name="Hildebrand F."/>
            <person name="Pallen M.J."/>
        </authorList>
    </citation>
    <scope>NUCLEOTIDE SEQUENCE</scope>
    <source>
        <strain evidence="2">517</strain>
    </source>
</reference>
<dbReference type="Proteomes" id="UP000727857">
    <property type="component" value="Unassembled WGS sequence"/>
</dbReference>
<reference evidence="2" key="1">
    <citation type="submission" date="2020-10" db="EMBL/GenBank/DDBJ databases">
        <authorList>
            <person name="Gilroy R."/>
        </authorList>
    </citation>
    <scope>NUCLEOTIDE SEQUENCE</scope>
    <source>
        <strain evidence="2">517</strain>
    </source>
</reference>
<comment type="caution">
    <text evidence="2">The sequence shown here is derived from an EMBL/GenBank/DDBJ whole genome shotgun (WGS) entry which is preliminary data.</text>
</comment>
<sequence length="77" mass="8269">MELKRLNVRVRCDNGACRNDADYAVKRSGTPVTRELHLCADCLAAIAGLYERSAGKKGSGTKKKGGKNVGTNMGDRD</sequence>
<gene>
    <name evidence="2" type="ORF">IAB16_06280</name>
</gene>
<name>A0A940DJH3_9FIRM</name>
<dbReference type="EMBL" id="JADINF010000158">
    <property type="protein sequence ID" value="MBO8424610.1"/>
    <property type="molecule type" value="Genomic_DNA"/>
</dbReference>
<evidence type="ECO:0000313" key="2">
    <source>
        <dbReference type="EMBL" id="MBO8424610.1"/>
    </source>
</evidence>
<proteinExistence type="predicted"/>
<evidence type="ECO:0000256" key="1">
    <source>
        <dbReference type="SAM" id="MobiDB-lite"/>
    </source>
</evidence>
<dbReference type="AlphaFoldDB" id="A0A940DJH3"/>
<protein>
    <submittedName>
        <fullName evidence="2">Uncharacterized protein</fullName>
    </submittedName>
</protein>
<feature type="region of interest" description="Disordered" evidence="1">
    <location>
        <begin position="54"/>
        <end position="77"/>
    </location>
</feature>
<accession>A0A940DJH3</accession>
<evidence type="ECO:0000313" key="3">
    <source>
        <dbReference type="Proteomes" id="UP000727857"/>
    </source>
</evidence>
<organism evidence="2 3">
    <name type="scientific">Candidatus Stercoripulliclostridium pullicola</name>
    <dbReference type="NCBI Taxonomy" id="2840953"/>
    <lineage>
        <taxon>Bacteria</taxon>
        <taxon>Bacillati</taxon>
        <taxon>Bacillota</taxon>
        <taxon>Clostridia</taxon>
        <taxon>Eubacteriales</taxon>
        <taxon>Candidatus Stercoripulliclostridium</taxon>
    </lineage>
</organism>